<evidence type="ECO:0000313" key="2">
    <source>
        <dbReference type="EMBL" id="NEC84743.1"/>
    </source>
</evidence>
<dbReference type="EMBL" id="JAAGLU010000002">
    <property type="protein sequence ID" value="NEC84743.1"/>
    <property type="molecule type" value="Genomic_DNA"/>
</dbReference>
<organism evidence="2">
    <name type="scientific">Streptomyces sp. SID12501</name>
    <dbReference type="NCBI Taxonomy" id="2706042"/>
    <lineage>
        <taxon>Bacteria</taxon>
        <taxon>Bacillati</taxon>
        <taxon>Actinomycetota</taxon>
        <taxon>Actinomycetes</taxon>
        <taxon>Kitasatosporales</taxon>
        <taxon>Streptomycetaceae</taxon>
        <taxon>Streptomyces</taxon>
    </lineage>
</organism>
<dbReference type="AlphaFoldDB" id="A0A6B3BNE5"/>
<reference evidence="2" key="1">
    <citation type="submission" date="2020-01" db="EMBL/GenBank/DDBJ databases">
        <title>Insect and environment-associated Actinomycetes.</title>
        <authorList>
            <person name="Currrie C."/>
            <person name="Chevrette M."/>
            <person name="Carlson C."/>
            <person name="Stubbendieck R."/>
            <person name="Wendt-Pienkowski E."/>
        </authorList>
    </citation>
    <scope>NUCLEOTIDE SEQUENCE</scope>
    <source>
        <strain evidence="2">SID12501</strain>
    </source>
</reference>
<proteinExistence type="predicted"/>
<accession>A0A6B3BNE5</accession>
<dbReference type="RefSeq" id="WP_164312196.1">
    <property type="nucleotide sequence ID" value="NZ_JAAGLU010000002.1"/>
</dbReference>
<feature type="region of interest" description="Disordered" evidence="1">
    <location>
        <begin position="89"/>
        <end position="115"/>
    </location>
</feature>
<name>A0A6B3BNE5_9ACTN</name>
<sequence length="115" mass="12518">MTEPVAAPRLLPWPSPEGKPCYLVPDPEGGYLSRLADETEAVQLDMGADVLGRARKVLHDPMSPHAEVRYAGVRLAECLSDVLRVAESRGMRLPMSDRGDGQGDDMDDDTEGDEP</sequence>
<gene>
    <name evidence="2" type="ORF">G3I71_02425</name>
</gene>
<evidence type="ECO:0000256" key="1">
    <source>
        <dbReference type="SAM" id="MobiDB-lite"/>
    </source>
</evidence>
<protein>
    <submittedName>
        <fullName evidence="2">Uncharacterized protein</fullName>
    </submittedName>
</protein>
<comment type="caution">
    <text evidence="2">The sequence shown here is derived from an EMBL/GenBank/DDBJ whole genome shotgun (WGS) entry which is preliminary data.</text>
</comment>
<feature type="compositionally biased region" description="Acidic residues" evidence="1">
    <location>
        <begin position="102"/>
        <end position="115"/>
    </location>
</feature>
<feature type="compositionally biased region" description="Basic and acidic residues" evidence="1">
    <location>
        <begin position="89"/>
        <end position="101"/>
    </location>
</feature>